<keyword evidence="2" id="KW-1185">Reference proteome</keyword>
<protein>
    <submittedName>
        <fullName evidence="1">Uncharacterized protein</fullName>
    </submittedName>
</protein>
<evidence type="ECO:0000313" key="1">
    <source>
        <dbReference type="EMBL" id="KAJ1102585.1"/>
    </source>
</evidence>
<gene>
    <name evidence="1" type="ORF">NDU88_000034</name>
</gene>
<proteinExistence type="predicted"/>
<organism evidence="1 2">
    <name type="scientific">Pleurodeles waltl</name>
    <name type="common">Iberian ribbed newt</name>
    <dbReference type="NCBI Taxonomy" id="8319"/>
    <lineage>
        <taxon>Eukaryota</taxon>
        <taxon>Metazoa</taxon>
        <taxon>Chordata</taxon>
        <taxon>Craniata</taxon>
        <taxon>Vertebrata</taxon>
        <taxon>Euteleostomi</taxon>
        <taxon>Amphibia</taxon>
        <taxon>Batrachia</taxon>
        <taxon>Caudata</taxon>
        <taxon>Salamandroidea</taxon>
        <taxon>Salamandridae</taxon>
        <taxon>Pleurodelinae</taxon>
        <taxon>Pleurodeles</taxon>
    </lineage>
</organism>
<dbReference type="EMBL" id="JANPWB010000013">
    <property type="protein sequence ID" value="KAJ1102585.1"/>
    <property type="molecule type" value="Genomic_DNA"/>
</dbReference>
<sequence length="83" mass="9046">MDGTAPLSLSPVCLRTEGTALLALLARCVYALLARFVYAGMAQLLSLLARFVYALKARLASHSWPAMDDTPLVALLAWFDYAQ</sequence>
<reference evidence="1" key="1">
    <citation type="journal article" date="2022" name="bioRxiv">
        <title>Sequencing and chromosome-scale assembly of the giantPleurodeles waltlgenome.</title>
        <authorList>
            <person name="Brown T."/>
            <person name="Elewa A."/>
            <person name="Iarovenko S."/>
            <person name="Subramanian E."/>
            <person name="Araus A.J."/>
            <person name="Petzold A."/>
            <person name="Susuki M."/>
            <person name="Suzuki K.-i.T."/>
            <person name="Hayashi T."/>
            <person name="Toyoda A."/>
            <person name="Oliveira C."/>
            <person name="Osipova E."/>
            <person name="Leigh N.D."/>
            <person name="Simon A."/>
            <person name="Yun M.H."/>
        </authorList>
    </citation>
    <scope>NUCLEOTIDE SEQUENCE</scope>
    <source>
        <strain evidence="1">20211129_DDA</strain>
        <tissue evidence="1">Liver</tissue>
    </source>
</reference>
<evidence type="ECO:0000313" key="2">
    <source>
        <dbReference type="Proteomes" id="UP001066276"/>
    </source>
</evidence>
<dbReference type="Proteomes" id="UP001066276">
    <property type="component" value="Chromosome 9"/>
</dbReference>
<name>A0AAV7MFQ5_PLEWA</name>
<comment type="caution">
    <text evidence="1">The sequence shown here is derived from an EMBL/GenBank/DDBJ whole genome shotgun (WGS) entry which is preliminary data.</text>
</comment>
<dbReference type="AlphaFoldDB" id="A0AAV7MFQ5"/>
<accession>A0AAV7MFQ5</accession>